<dbReference type="PROSITE" id="PS51272">
    <property type="entry name" value="SLH"/>
    <property type="match status" value="1"/>
</dbReference>
<dbReference type="AlphaFoldDB" id="A0AA96RIT9"/>
<dbReference type="Proteomes" id="UP001304650">
    <property type="component" value="Chromosome"/>
</dbReference>
<gene>
    <name evidence="3" type="ORF">MJB10_18855</name>
</gene>
<feature type="chain" id="PRO_5041692422" evidence="1">
    <location>
        <begin position="23"/>
        <end position="403"/>
    </location>
</feature>
<keyword evidence="1" id="KW-0732">Signal</keyword>
<dbReference type="KEGG" id="proo:MJB10_18855"/>
<dbReference type="RefSeq" id="WP_314797177.1">
    <property type="nucleotide sequence ID" value="NZ_CP130319.1"/>
</dbReference>
<evidence type="ECO:0000256" key="1">
    <source>
        <dbReference type="SAM" id="SignalP"/>
    </source>
</evidence>
<evidence type="ECO:0000313" key="3">
    <source>
        <dbReference type="EMBL" id="WNR43160.1"/>
    </source>
</evidence>
<dbReference type="InterPro" id="IPR051465">
    <property type="entry name" value="Cell_Envelope_Struct_Comp"/>
</dbReference>
<feature type="signal peptide" evidence="1">
    <location>
        <begin position="1"/>
        <end position="22"/>
    </location>
</feature>
<name>A0AA96RIT9_9BACL</name>
<organism evidence="3 4">
    <name type="scientific">Paenibacillus roseopurpureus</name>
    <dbReference type="NCBI Taxonomy" id="2918901"/>
    <lineage>
        <taxon>Bacteria</taxon>
        <taxon>Bacillati</taxon>
        <taxon>Bacillota</taxon>
        <taxon>Bacilli</taxon>
        <taxon>Bacillales</taxon>
        <taxon>Paenibacillaceae</taxon>
        <taxon>Paenibacillus</taxon>
    </lineage>
</organism>
<dbReference type="PANTHER" id="PTHR43308">
    <property type="entry name" value="OUTER MEMBRANE PROTEIN ALPHA-RELATED"/>
    <property type="match status" value="1"/>
</dbReference>
<proteinExistence type="predicted"/>
<dbReference type="PANTHER" id="PTHR43308:SF5">
    <property type="entry name" value="S-LAYER PROTEIN _ PEPTIDOGLYCAN ENDO-BETA-N-ACETYLGLUCOSAMINIDASE"/>
    <property type="match status" value="1"/>
</dbReference>
<protein>
    <submittedName>
        <fullName evidence="3">S-layer homology domain-containing protein</fullName>
    </submittedName>
</protein>
<accession>A0AA96RIT9</accession>
<reference evidence="3" key="1">
    <citation type="submission" date="2022-02" db="EMBL/GenBank/DDBJ databases">
        <title>Paenibacillus sp. MBLB1832 Whole Genome Shotgun Sequencing.</title>
        <authorList>
            <person name="Hwang C.Y."/>
            <person name="Cho E.-S."/>
            <person name="Seo M.-J."/>
        </authorList>
    </citation>
    <scope>NUCLEOTIDE SEQUENCE</scope>
    <source>
        <strain evidence="3">MBLB1832</strain>
    </source>
</reference>
<dbReference type="Pfam" id="PF00395">
    <property type="entry name" value="SLH"/>
    <property type="match status" value="1"/>
</dbReference>
<evidence type="ECO:0000259" key="2">
    <source>
        <dbReference type="PROSITE" id="PS51272"/>
    </source>
</evidence>
<keyword evidence="4" id="KW-1185">Reference proteome</keyword>
<dbReference type="EMBL" id="CP130319">
    <property type="protein sequence ID" value="WNR43160.1"/>
    <property type="molecule type" value="Genomic_DNA"/>
</dbReference>
<evidence type="ECO:0000313" key="4">
    <source>
        <dbReference type="Proteomes" id="UP001304650"/>
    </source>
</evidence>
<sequence>MKRKILVLMSALTFATTTGCNSAEISAASNAGVSAILLKDITGHWAKSSVETATQKGYVDGYEDQTFRPENKVSRAEFIKMVVRALNLPVKGDTSGSKWYVPFATAAATLGIYKGADFSLDEMNQPMTRMEMARVALRAADKDYQDPAAITNDPSMMYNATKLGLIQGLSGGQLGEDEVTTRAQSVTIIERILSVKDGGKLEVDRAAVGNAELVLKRTNIFTMMPEFFGGKQYSGEEWDVSKLTLETDDGLWKGSFDQIIAIDLANPNDPNKYLLGDMDDLHWYDLKSEKTSPLVKNGYMDSYVIYFKGHVDYNKDTEIYNDSAKEPGFDLNGFNSTARELVEHKLTGPASLFHKELGDIPAFIMSKLDVKLDNHLRVKMYAPARPPHSTYVHTLLGVMLPRK</sequence>
<dbReference type="PROSITE" id="PS51257">
    <property type="entry name" value="PROKAR_LIPOPROTEIN"/>
    <property type="match status" value="1"/>
</dbReference>
<feature type="domain" description="SLH" evidence="2">
    <location>
        <begin position="33"/>
        <end position="96"/>
    </location>
</feature>
<dbReference type="InterPro" id="IPR001119">
    <property type="entry name" value="SLH_dom"/>
</dbReference>